<feature type="domain" description="Kinesin motor" evidence="5">
    <location>
        <begin position="104"/>
        <end position="471"/>
    </location>
</feature>
<dbReference type="PANTHER" id="PTHR47972:SF9">
    <property type="entry name" value="KINESIN-LIKE PROTEIN KIN-14U"/>
    <property type="match status" value="1"/>
</dbReference>
<evidence type="ECO:0000256" key="3">
    <source>
        <dbReference type="SAM" id="Coils"/>
    </source>
</evidence>
<feature type="region of interest" description="Disordered" evidence="4">
    <location>
        <begin position="531"/>
        <end position="555"/>
    </location>
</feature>
<dbReference type="GO" id="GO:0007018">
    <property type="term" value="P:microtubule-based movement"/>
    <property type="evidence" value="ECO:0007669"/>
    <property type="project" value="InterPro"/>
</dbReference>
<dbReference type="OrthoDB" id="3176171at2759"/>
<dbReference type="InterPro" id="IPR027640">
    <property type="entry name" value="Kinesin-like_fam"/>
</dbReference>
<dbReference type="SMART" id="SM00129">
    <property type="entry name" value="KISc"/>
    <property type="match status" value="1"/>
</dbReference>
<dbReference type="InterPro" id="IPR001752">
    <property type="entry name" value="Kinesin_motor_dom"/>
</dbReference>
<keyword evidence="3" id="KW-0175">Coiled coil</keyword>
<organism evidence="6 7">
    <name type="scientific">Populus tomentosa</name>
    <name type="common">Chinese white poplar</name>
    <dbReference type="NCBI Taxonomy" id="118781"/>
    <lineage>
        <taxon>Eukaryota</taxon>
        <taxon>Viridiplantae</taxon>
        <taxon>Streptophyta</taxon>
        <taxon>Embryophyta</taxon>
        <taxon>Tracheophyta</taxon>
        <taxon>Spermatophyta</taxon>
        <taxon>Magnoliopsida</taxon>
        <taxon>eudicotyledons</taxon>
        <taxon>Gunneridae</taxon>
        <taxon>Pentapetalae</taxon>
        <taxon>rosids</taxon>
        <taxon>fabids</taxon>
        <taxon>Malpighiales</taxon>
        <taxon>Salicaceae</taxon>
        <taxon>Saliceae</taxon>
        <taxon>Populus</taxon>
    </lineage>
</organism>
<dbReference type="EMBL" id="JAAWWB010000025">
    <property type="protein sequence ID" value="KAG6751701.1"/>
    <property type="molecule type" value="Genomic_DNA"/>
</dbReference>
<feature type="coiled-coil region" evidence="3">
    <location>
        <begin position="482"/>
        <end position="516"/>
    </location>
</feature>
<evidence type="ECO:0000259" key="5">
    <source>
        <dbReference type="PROSITE" id="PS50067"/>
    </source>
</evidence>
<gene>
    <name evidence="6" type="ORF">POTOM_043900</name>
</gene>
<evidence type="ECO:0000256" key="2">
    <source>
        <dbReference type="PROSITE-ProRule" id="PRU00283"/>
    </source>
</evidence>
<dbReference type="PANTHER" id="PTHR47972">
    <property type="entry name" value="KINESIN-LIKE PROTEIN KLP-3"/>
    <property type="match status" value="1"/>
</dbReference>
<sequence length="787" mass="88876">MFIPSEMEQISLPLDNVKEKLEPLEPNQDHIDAFQLESELMDSPPLPNSTIYTDVNVVPEHEKGELGHSISNLEGEIAGLKQKERLLDKKRREALNKILDIKGSIRVFCRVRPFLLSDRRRIHEPISFGLEKVVVKSVGIRKEYRYDKVFHQAATQEDVFVEVEPILRSALDGHNVCILAYGQTGTGKTFTMDGTNNQAGIIPRAIEELFRQASLDNSSITFSMSMLEVYMGNLRDLLAPKVASRTHEVAAKCLNIQTDPKGMVEVEGLTQVQIPDTAKAKWWYAKGRRARSTSWTNVNETSSRSHCLMRITISRHGDDSKAKAQVSKLWMVDLGGSERLLKTGATGQTLDEGRSINLSLSALGDVIAALRRKRGHVPYRQVFSWVCFSSLMMPSFLLGKLAVVPICLRSYDCNQVRTFEVLLLNSKLTQILKDSLGHSSKVLMLVHISPCEEDVGETICSLSFANRARAIETYRDLTEDINMQRQKRILELEVEMREAEEECQKVRYQVQKAEFLLSENRELLSTTYHVPDDKENAPISPKEDYKEVNSTSRVTEKGIRRNMTSPFPRFMTSTVASRQRQSAAEKLVGGRARSLRSATRSSLQFSASQSFSYSEFRFRAILKESNRKSRYGETKPLLPESPKCNGPEEDGLLASKQDSYFIRSKLENHAFSSQKKDYPCCHMIDDLVSGANPALSCSIDMIPTFMKLISALSTTHYTGYISLEFPSLSLPGPRNVPTFHIPKFLFHYTIAAQVFCGSMEYDASAKEAWQSGRLMCFSLGQFKMLCF</sequence>
<feature type="binding site" evidence="2">
    <location>
        <begin position="182"/>
        <end position="189"/>
    </location>
    <ligand>
        <name>ATP</name>
        <dbReference type="ChEBI" id="CHEBI:30616"/>
    </ligand>
</feature>
<evidence type="ECO:0000256" key="4">
    <source>
        <dbReference type="SAM" id="MobiDB-lite"/>
    </source>
</evidence>
<protein>
    <recommendedName>
        <fullName evidence="5">Kinesin motor domain-containing protein</fullName>
    </recommendedName>
</protein>
<keyword evidence="1 2" id="KW-0505">Motor protein</keyword>
<comment type="caution">
    <text evidence="6">The sequence shown here is derived from an EMBL/GenBank/DDBJ whole genome shotgun (WGS) entry which is preliminary data.</text>
</comment>
<proteinExistence type="inferred from homology"/>
<evidence type="ECO:0000256" key="1">
    <source>
        <dbReference type="ARBA" id="ARBA00023175"/>
    </source>
</evidence>
<evidence type="ECO:0000313" key="7">
    <source>
        <dbReference type="Proteomes" id="UP000886885"/>
    </source>
</evidence>
<keyword evidence="2" id="KW-0547">Nucleotide-binding</keyword>
<dbReference type="Pfam" id="PF00225">
    <property type="entry name" value="Kinesin"/>
    <property type="match status" value="2"/>
</dbReference>
<dbReference type="PROSITE" id="PS50067">
    <property type="entry name" value="KINESIN_MOTOR_2"/>
    <property type="match status" value="1"/>
</dbReference>
<keyword evidence="2" id="KW-0067">ATP-binding</keyword>
<name>A0A8X8C7H8_POPTO</name>
<comment type="similarity">
    <text evidence="2">Belongs to the TRAFAC class myosin-kinesin ATPase superfamily. Kinesin family.</text>
</comment>
<dbReference type="GO" id="GO:0008017">
    <property type="term" value="F:microtubule binding"/>
    <property type="evidence" value="ECO:0007669"/>
    <property type="project" value="InterPro"/>
</dbReference>
<dbReference type="GO" id="GO:0005524">
    <property type="term" value="F:ATP binding"/>
    <property type="evidence" value="ECO:0007669"/>
    <property type="project" value="UniProtKB-UniRule"/>
</dbReference>
<accession>A0A8X8C7H8</accession>
<dbReference type="GO" id="GO:0003777">
    <property type="term" value="F:microtubule motor activity"/>
    <property type="evidence" value="ECO:0007669"/>
    <property type="project" value="InterPro"/>
</dbReference>
<feature type="compositionally biased region" description="Basic and acidic residues" evidence="4">
    <location>
        <begin position="531"/>
        <end position="547"/>
    </location>
</feature>
<keyword evidence="7" id="KW-1185">Reference proteome</keyword>
<dbReference type="Proteomes" id="UP000886885">
    <property type="component" value="Chromosome 13A"/>
</dbReference>
<dbReference type="GO" id="GO:0015630">
    <property type="term" value="C:microtubule cytoskeleton"/>
    <property type="evidence" value="ECO:0007669"/>
    <property type="project" value="TreeGrafter"/>
</dbReference>
<dbReference type="AlphaFoldDB" id="A0A8X8C7H8"/>
<reference evidence="6" key="1">
    <citation type="journal article" date="2020" name="bioRxiv">
        <title>Hybrid origin of Populus tomentosa Carr. identified through genome sequencing and phylogenomic analysis.</title>
        <authorList>
            <person name="An X."/>
            <person name="Gao K."/>
            <person name="Chen Z."/>
            <person name="Li J."/>
            <person name="Yang X."/>
            <person name="Yang X."/>
            <person name="Zhou J."/>
            <person name="Guo T."/>
            <person name="Zhao T."/>
            <person name="Huang S."/>
            <person name="Miao D."/>
            <person name="Khan W.U."/>
            <person name="Rao P."/>
            <person name="Ye M."/>
            <person name="Lei B."/>
            <person name="Liao W."/>
            <person name="Wang J."/>
            <person name="Ji L."/>
            <person name="Li Y."/>
            <person name="Guo B."/>
            <person name="Mustafa N.S."/>
            <person name="Li S."/>
            <person name="Yun Q."/>
            <person name="Keller S.R."/>
            <person name="Mao J."/>
            <person name="Zhang R."/>
            <person name="Strauss S.H."/>
        </authorList>
    </citation>
    <scope>NUCLEOTIDE SEQUENCE</scope>
    <source>
        <strain evidence="6">GM15</strain>
        <tissue evidence="6">Leaf</tissue>
    </source>
</reference>
<evidence type="ECO:0000313" key="6">
    <source>
        <dbReference type="EMBL" id="KAG6751701.1"/>
    </source>
</evidence>